<feature type="domain" description="Helicase ATP-binding" evidence="2">
    <location>
        <begin position="16"/>
        <end position="185"/>
    </location>
</feature>
<dbReference type="PANTHER" id="PTHR47396:SF1">
    <property type="entry name" value="ATP-DEPENDENT HELICASE IRC3-RELATED"/>
    <property type="match status" value="1"/>
</dbReference>
<gene>
    <name evidence="3" type="ORF">A4U53_18080</name>
</gene>
<comment type="caution">
    <text evidence="3">The sequence shown here is derived from an EMBL/GenBank/DDBJ whole genome shotgun (WGS) entry which is preliminary data.</text>
</comment>
<dbReference type="SUPFAM" id="SSF52540">
    <property type="entry name" value="P-loop containing nucleoside triphosphate hydrolases"/>
    <property type="match status" value="1"/>
</dbReference>
<dbReference type="EMBL" id="LWBS01000121">
    <property type="protein sequence ID" value="OAP95130.1"/>
    <property type="molecule type" value="Genomic_DNA"/>
</dbReference>
<dbReference type="Pfam" id="PF00271">
    <property type="entry name" value="Helicase_C"/>
    <property type="match status" value="1"/>
</dbReference>
<evidence type="ECO:0000256" key="1">
    <source>
        <dbReference type="SAM" id="MobiDB-lite"/>
    </source>
</evidence>
<dbReference type="InterPro" id="IPR001650">
    <property type="entry name" value="Helicase_C-like"/>
</dbReference>
<dbReference type="AlphaFoldDB" id="A0A179BV25"/>
<proteinExistence type="predicted"/>
<dbReference type="InterPro" id="IPR027417">
    <property type="entry name" value="P-loop_NTPase"/>
</dbReference>
<reference evidence="3" key="1">
    <citation type="submission" date="2016-04" db="EMBL/GenBank/DDBJ databases">
        <title>Fast-growing isolate from the root nodules of Vavilovia formosa.</title>
        <authorList>
            <person name="Kimeklis A."/>
            <person name="Safronova V."/>
            <person name="Belimov A."/>
            <person name="Andronov E."/>
        </authorList>
    </citation>
    <scope>NUCLEOTIDE SEQUENCE [LARGE SCALE GENOMIC DNA]</scope>
    <source>
        <strain evidence="3">Vaf-46</strain>
    </source>
</reference>
<dbReference type="Pfam" id="PF04851">
    <property type="entry name" value="ResIII"/>
    <property type="match status" value="1"/>
</dbReference>
<feature type="region of interest" description="Disordered" evidence="1">
    <location>
        <begin position="588"/>
        <end position="616"/>
    </location>
</feature>
<dbReference type="Gene3D" id="3.40.50.300">
    <property type="entry name" value="P-loop containing nucleotide triphosphate hydrolases"/>
    <property type="match status" value="2"/>
</dbReference>
<dbReference type="GO" id="GO:0005524">
    <property type="term" value="F:ATP binding"/>
    <property type="evidence" value="ECO:0007669"/>
    <property type="project" value="InterPro"/>
</dbReference>
<protein>
    <recommendedName>
        <fullName evidence="2">Helicase ATP-binding domain-containing protein</fullName>
    </recommendedName>
</protein>
<feature type="compositionally biased region" description="Basic and acidic residues" evidence="1">
    <location>
        <begin position="604"/>
        <end position="616"/>
    </location>
</feature>
<sequence length="616" mass="68191">MPLRYMQREAVDSVFSYWSENDGNALVDMAGGSGKSLTMATLAYECVEQYQDMRVLNCAHREELVEGNFKEYIGIAPFGNAGIYAASLGQRNSRAKVIFGQIQTIYNKADEICQVVRDADGKIISSNPIDLLEIDEVHLVPELAMEITNGAVVISDDEKAQYGRLIRDLLAINPDMKIVGFSATIYRTKSGRLDEGEGRMWDKCVYTYTLTQGMDDGYLAPLSSKGMHAKFDLNGVRSLGGDYKPGELQKAVDKEEITEAVVAEALSWSAGRKTALWFCSGVEHALHVRDAIRRHGKTCETITGDLKLTPKSVRRRIIADLKSGKLWGCTNDAVLTVGTNIPNIDMIVDMGPTKSCSRFVQKVVRGTRPVYPKGFNPDGPGVTKEDRKAAIANGPKPDCLYLDFAKNVEYHGSVDRAQPRVAGSGQGDAPIKQCPTDKTDINGKCGCDELLHISIMTCTACGYIFPPNEEEKLTRAPSVTPILSTEKPWYPVSSRSFRHHPGKDGKADSVKVTYLVSMKAINEWICCAHTGFPKSKADRWWLAHSGQRPFPRTVLEFLERQHELAGTAEVQLDYARNARYPDVVAHRIGPANDNAPPAANDNRSYAEDWERDEIPF</sequence>
<dbReference type="GO" id="GO:0016787">
    <property type="term" value="F:hydrolase activity"/>
    <property type="evidence" value="ECO:0007669"/>
    <property type="project" value="InterPro"/>
</dbReference>
<dbReference type="PROSITE" id="PS51192">
    <property type="entry name" value="HELICASE_ATP_BIND_1"/>
    <property type="match status" value="1"/>
</dbReference>
<name>A0A179BV25_RHILE</name>
<dbReference type="GO" id="GO:0005829">
    <property type="term" value="C:cytosol"/>
    <property type="evidence" value="ECO:0007669"/>
    <property type="project" value="TreeGrafter"/>
</dbReference>
<accession>A0A179BV25</accession>
<dbReference type="InterPro" id="IPR006935">
    <property type="entry name" value="Helicase/UvrB_N"/>
</dbReference>
<evidence type="ECO:0000313" key="3">
    <source>
        <dbReference type="EMBL" id="OAP95130.1"/>
    </source>
</evidence>
<feature type="compositionally biased region" description="Low complexity" evidence="1">
    <location>
        <begin position="590"/>
        <end position="602"/>
    </location>
</feature>
<organism evidence="3">
    <name type="scientific">Rhizobium leguminosarum</name>
    <dbReference type="NCBI Taxonomy" id="384"/>
    <lineage>
        <taxon>Bacteria</taxon>
        <taxon>Pseudomonadati</taxon>
        <taxon>Pseudomonadota</taxon>
        <taxon>Alphaproteobacteria</taxon>
        <taxon>Hyphomicrobiales</taxon>
        <taxon>Rhizobiaceae</taxon>
        <taxon>Rhizobium/Agrobacterium group</taxon>
        <taxon>Rhizobium</taxon>
    </lineage>
</organism>
<dbReference type="InterPro" id="IPR014001">
    <property type="entry name" value="Helicase_ATP-bd"/>
</dbReference>
<evidence type="ECO:0000259" key="2">
    <source>
        <dbReference type="PROSITE" id="PS51192"/>
    </source>
</evidence>
<dbReference type="GO" id="GO:0003677">
    <property type="term" value="F:DNA binding"/>
    <property type="evidence" value="ECO:0007669"/>
    <property type="project" value="InterPro"/>
</dbReference>
<dbReference type="InterPro" id="IPR050742">
    <property type="entry name" value="Helicase_Restrict-Modif_Enz"/>
</dbReference>
<dbReference type="PANTHER" id="PTHR47396">
    <property type="entry name" value="TYPE I RESTRICTION ENZYME ECOKI R PROTEIN"/>
    <property type="match status" value="1"/>
</dbReference>